<name>A0ACC0ATV7_CATRO</name>
<gene>
    <name evidence="1" type="ORF">M9H77_23103</name>
</gene>
<comment type="caution">
    <text evidence="1">The sequence shown here is derived from an EMBL/GenBank/DDBJ whole genome shotgun (WGS) entry which is preliminary data.</text>
</comment>
<protein>
    <submittedName>
        <fullName evidence="1">Uncharacterized protein</fullName>
    </submittedName>
</protein>
<keyword evidence="2" id="KW-1185">Reference proteome</keyword>
<organism evidence="1 2">
    <name type="scientific">Catharanthus roseus</name>
    <name type="common">Madagascar periwinkle</name>
    <name type="synonym">Vinca rosea</name>
    <dbReference type="NCBI Taxonomy" id="4058"/>
    <lineage>
        <taxon>Eukaryota</taxon>
        <taxon>Viridiplantae</taxon>
        <taxon>Streptophyta</taxon>
        <taxon>Embryophyta</taxon>
        <taxon>Tracheophyta</taxon>
        <taxon>Spermatophyta</taxon>
        <taxon>Magnoliopsida</taxon>
        <taxon>eudicotyledons</taxon>
        <taxon>Gunneridae</taxon>
        <taxon>Pentapetalae</taxon>
        <taxon>asterids</taxon>
        <taxon>lamiids</taxon>
        <taxon>Gentianales</taxon>
        <taxon>Apocynaceae</taxon>
        <taxon>Rauvolfioideae</taxon>
        <taxon>Vinceae</taxon>
        <taxon>Catharanthinae</taxon>
        <taxon>Catharanthus</taxon>
    </lineage>
</organism>
<reference evidence="2" key="1">
    <citation type="journal article" date="2023" name="Nat. Plants">
        <title>Single-cell RNA sequencing provides a high-resolution roadmap for understanding the multicellular compartmentation of specialized metabolism.</title>
        <authorList>
            <person name="Sun S."/>
            <person name="Shen X."/>
            <person name="Li Y."/>
            <person name="Li Y."/>
            <person name="Wang S."/>
            <person name="Li R."/>
            <person name="Zhang H."/>
            <person name="Shen G."/>
            <person name="Guo B."/>
            <person name="Wei J."/>
            <person name="Xu J."/>
            <person name="St-Pierre B."/>
            <person name="Chen S."/>
            <person name="Sun C."/>
        </authorList>
    </citation>
    <scope>NUCLEOTIDE SEQUENCE [LARGE SCALE GENOMIC DNA]</scope>
</reference>
<dbReference type="EMBL" id="CM044705">
    <property type="protein sequence ID" value="KAI5663780.1"/>
    <property type="molecule type" value="Genomic_DNA"/>
</dbReference>
<dbReference type="Proteomes" id="UP001060085">
    <property type="component" value="Linkage Group LG05"/>
</dbReference>
<sequence length="212" mass="24476">MAQRSSKFLAALYIGIVLGNLGDLEESVIASCNIEVQLKRFKRIRKGIEVLLWFDGVEDLKGFKIKQLVARGSQRVEGIQLCCVQREFTLRTGKTSKPQGRFKIDNKDRKDQNKFKSEGSTMKRKFDIGTHVTQYESSYKTFGKLEGVFVQDNLSQAEKRNLIKTHKPRNPPLMRIRDLEQGRKLHTHSLTKGEVKIGWIWIKKEELRSNVV</sequence>
<accession>A0ACC0ATV7</accession>
<evidence type="ECO:0000313" key="1">
    <source>
        <dbReference type="EMBL" id="KAI5663780.1"/>
    </source>
</evidence>
<evidence type="ECO:0000313" key="2">
    <source>
        <dbReference type="Proteomes" id="UP001060085"/>
    </source>
</evidence>
<proteinExistence type="predicted"/>